<evidence type="ECO:0000256" key="2">
    <source>
        <dbReference type="ARBA" id="ARBA00022840"/>
    </source>
</evidence>
<name>A0A2P8CYP9_9BACT</name>
<protein>
    <submittedName>
        <fullName evidence="4">Zeta toxin</fullName>
    </submittedName>
</protein>
<dbReference type="GO" id="GO:0016301">
    <property type="term" value="F:kinase activity"/>
    <property type="evidence" value="ECO:0007669"/>
    <property type="project" value="InterPro"/>
</dbReference>
<evidence type="ECO:0000313" key="5">
    <source>
        <dbReference type="Proteomes" id="UP000240572"/>
    </source>
</evidence>
<dbReference type="Proteomes" id="UP000240572">
    <property type="component" value="Unassembled WGS sequence"/>
</dbReference>
<feature type="domain" description="Zeta toxin" evidence="3">
    <location>
        <begin position="110"/>
        <end position="249"/>
    </location>
</feature>
<dbReference type="InterPro" id="IPR010488">
    <property type="entry name" value="Zeta_toxin_domain"/>
</dbReference>
<dbReference type="Gene3D" id="3.40.50.300">
    <property type="entry name" value="P-loop containing nucleotide triphosphate hydrolases"/>
    <property type="match status" value="1"/>
</dbReference>
<sequence>MHPYCRSLTERLSIEQFLEITLKDNRYSDYEFVSRIRACELDLRDYDNHEASTLNFQTHRDINYRQPVARRGLRIRIVEELFTQTFPGAEEDIVLGNHGAIPETGVKAERKAFILIGPPASGKSGIAYKIAGSFGAVILDSDFAKRKLPEFKPNAGGASLVHAESSALVWGEQSIAEITPLVGRCLDAGYNVIAPRIGNKQPDILNLAKGFRDSGYEVHLTLVSIDRLEATKRALNRFTECGRYVPLSLVFDVYGNDPILTYYRLKEYHKHDFSSFGKILTAVPINEPYKVMYSEQGNPAELFK</sequence>
<evidence type="ECO:0000259" key="3">
    <source>
        <dbReference type="Pfam" id="PF06414"/>
    </source>
</evidence>
<reference evidence="4 5" key="1">
    <citation type="submission" date="2018-03" db="EMBL/GenBank/DDBJ databases">
        <title>Genomic Encyclopedia of Type Strains, Phase III (KMG-III): the genomes of soil and plant-associated and newly described type strains.</title>
        <authorList>
            <person name="Whitman W."/>
        </authorList>
    </citation>
    <scope>NUCLEOTIDE SEQUENCE [LARGE SCALE GENOMIC DNA]</scope>
    <source>
        <strain evidence="4 5">CGMCC 1.12700</strain>
    </source>
</reference>
<dbReference type="SUPFAM" id="SSF52540">
    <property type="entry name" value="P-loop containing nucleoside triphosphate hydrolases"/>
    <property type="match status" value="1"/>
</dbReference>
<dbReference type="AlphaFoldDB" id="A0A2P8CYP9"/>
<evidence type="ECO:0000256" key="1">
    <source>
        <dbReference type="ARBA" id="ARBA00022741"/>
    </source>
</evidence>
<organism evidence="4 5">
    <name type="scientific">Taibaiella chishuiensis</name>
    <dbReference type="NCBI Taxonomy" id="1434707"/>
    <lineage>
        <taxon>Bacteria</taxon>
        <taxon>Pseudomonadati</taxon>
        <taxon>Bacteroidota</taxon>
        <taxon>Chitinophagia</taxon>
        <taxon>Chitinophagales</taxon>
        <taxon>Chitinophagaceae</taxon>
        <taxon>Taibaiella</taxon>
    </lineage>
</organism>
<dbReference type="EMBL" id="PYGD01000009">
    <property type="protein sequence ID" value="PSK90105.1"/>
    <property type="molecule type" value="Genomic_DNA"/>
</dbReference>
<gene>
    <name evidence="4" type="ORF">B0I18_109111</name>
</gene>
<accession>A0A2P8CYP9</accession>
<dbReference type="RefSeq" id="WP_106524446.1">
    <property type="nucleotide sequence ID" value="NZ_PYGD01000009.1"/>
</dbReference>
<keyword evidence="5" id="KW-1185">Reference proteome</keyword>
<evidence type="ECO:0000313" key="4">
    <source>
        <dbReference type="EMBL" id="PSK90105.1"/>
    </source>
</evidence>
<dbReference type="GO" id="GO:0005524">
    <property type="term" value="F:ATP binding"/>
    <property type="evidence" value="ECO:0007669"/>
    <property type="project" value="UniProtKB-KW"/>
</dbReference>
<keyword evidence="1" id="KW-0547">Nucleotide-binding</keyword>
<dbReference type="InterPro" id="IPR027417">
    <property type="entry name" value="P-loop_NTPase"/>
</dbReference>
<proteinExistence type="predicted"/>
<comment type="caution">
    <text evidence="4">The sequence shown here is derived from an EMBL/GenBank/DDBJ whole genome shotgun (WGS) entry which is preliminary data.</text>
</comment>
<dbReference type="OrthoDB" id="660434at2"/>
<keyword evidence="2" id="KW-0067">ATP-binding</keyword>
<dbReference type="Pfam" id="PF06414">
    <property type="entry name" value="Zeta_toxin"/>
    <property type="match status" value="1"/>
</dbReference>